<evidence type="ECO:0000313" key="2">
    <source>
        <dbReference type="EMBL" id="RPA82507.1"/>
    </source>
</evidence>
<feature type="compositionally biased region" description="Polar residues" evidence="1">
    <location>
        <begin position="28"/>
        <end position="74"/>
    </location>
</feature>
<feature type="compositionally biased region" description="Low complexity" evidence="1">
    <location>
        <begin position="13"/>
        <end position="27"/>
    </location>
</feature>
<feature type="compositionally biased region" description="Polar residues" evidence="1">
    <location>
        <begin position="175"/>
        <end position="189"/>
    </location>
</feature>
<proteinExistence type="predicted"/>
<gene>
    <name evidence="2" type="ORF">BJ508DRAFT_305645</name>
</gene>
<name>A0A3N4IAL1_ASCIM</name>
<feature type="compositionally biased region" description="Acidic residues" evidence="1">
    <location>
        <begin position="631"/>
        <end position="662"/>
    </location>
</feature>
<organism evidence="2 3">
    <name type="scientific">Ascobolus immersus RN42</name>
    <dbReference type="NCBI Taxonomy" id="1160509"/>
    <lineage>
        <taxon>Eukaryota</taxon>
        <taxon>Fungi</taxon>
        <taxon>Dikarya</taxon>
        <taxon>Ascomycota</taxon>
        <taxon>Pezizomycotina</taxon>
        <taxon>Pezizomycetes</taxon>
        <taxon>Pezizales</taxon>
        <taxon>Ascobolaceae</taxon>
        <taxon>Ascobolus</taxon>
    </lineage>
</organism>
<feature type="compositionally biased region" description="Low complexity" evidence="1">
    <location>
        <begin position="201"/>
        <end position="215"/>
    </location>
</feature>
<protein>
    <submittedName>
        <fullName evidence="2">Uncharacterized protein</fullName>
    </submittedName>
</protein>
<feature type="compositionally biased region" description="Basic and acidic residues" evidence="1">
    <location>
        <begin position="724"/>
        <end position="742"/>
    </location>
</feature>
<sequence length="748" mass="82325">MDEPSPVYPGHLSNGASAAAPSPVSGNHLHNQASPPSSALVNQNTSLETQPLGNSTPQWQRPTFSPVSSVSRNPTPLAFTDSAAFDQTASAPESHTSRTSNEISFFLRGKLHRIDMDGNSEPVEGCTCSLCKRSNHLDDKVGSIPSQGQMTDPMNVYVDGLCEPCVPGDEEGARSGSSSGQGTPFGSSSEQRDGLTEPATVEPQPVEPQSSPSVEATFSKKDSQQLWSPDTEARSVANSSIKIPLSLFYAALPTSTEAISIIEGLPRSHPGQQADPALPAQSYGYQLIFHVEDSSESLVISGRFPTEALGRFLHTYLALVAPIRVGPVSEALDAIPKFPSETLTEKYLKVLTEVLESGSNKPKERALVCAYLSVIARHLHLEELQDFAEEGVHKELRQSATRTQGWVWFDPKKRQYWDGAVEYDDNVDIGVDGIIDLVRCILANPGTPTSQEELSHVSISYDDMDETGLGYCMVMKSPAAYYKNNTTRNTDTHAFASLKQKYERDYLSELVKKFLAEKMISYRHHPDIQNLFTEIPRLAIELVFQHPLPPGASTRFDNKGRCVPSIRQLISDWNSADDWHGKIDVEEIGLCPACFEKLDYIRDVEGCTCGNKKDPGEECENCCEYVMPSESEYDPDDDDYEDDVGGDYPEDDSDDNRDLEEVEKERSLWPFKYSETFGMGCPDGSYLLPQDDGAVEVKPTEQENIEAAQPHREVVSEGQFEGPRPAEKEMVDDGHLVTRDGSCEASCG</sequence>
<feature type="region of interest" description="Disordered" evidence="1">
    <location>
        <begin position="161"/>
        <end position="231"/>
    </location>
</feature>
<dbReference type="AlphaFoldDB" id="A0A3N4IAL1"/>
<keyword evidence="3" id="KW-1185">Reference proteome</keyword>
<dbReference type="EMBL" id="ML119671">
    <property type="protein sequence ID" value="RPA82507.1"/>
    <property type="molecule type" value="Genomic_DNA"/>
</dbReference>
<feature type="region of interest" description="Disordered" evidence="1">
    <location>
        <begin position="1"/>
        <end position="75"/>
    </location>
</feature>
<reference evidence="2 3" key="1">
    <citation type="journal article" date="2018" name="Nat. Ecol. Evol.">
        <title>Pezizomycetes genomes reveal the molecular basis of ectomycorrhizal truffle lifestyle.</title>
        <authorList>
            <person name="Murat C."/>
            <person name="Payen T."/>
            <person name="Noel B."/>
            <person name="Kuo A."/>
            <person name="Morin E."/>
            <person name="Chen J."/>
            <person name="Kohler A."/>
            <person name="Krizsan K."/>
            <person name="Balestrini R."/>
            <person name="Da Silva C."/>
            <person name="Montanini B."/>
            <person name="Hainaut M."/>
            <person name="Levati E."/>
            <person name="Barry K.W."/>
            <person name="Belfiori B."/>
            <person name="Cichocki N."/>
            <person name="Clum A."/>
            <person name="Dockter R.B."/>
            <person name="Fauchery L."/>
            <person name="Guy J."/>
            <person name="Iotti M."/>
            <person name="Le Tacon F."/>
            <person name="Lindquist E.A."/>
            <person name="Lipzen A."/>
            <person name="Malagnac F."/>
            <person name="Mello A."/>
            <person name="Molinier V."/>
            <person name="Miyauchi S."/>
            <person name="Poulain J."/>
            <person name="Riccioni C."/>
            <person name="Rubini A."/>
            <person name="Sitrit Y."/>
            <person name="Splivallo R."/>
            <person name="Traeger S."/>
            <person name="Wang M."/>
            <person name="Zifcakova L."/>
            <person name="Wipf D."/>
            <person name="Zambonelli A."/>
            <person name="Paolocci F."/>
            <person name="Nowrousian M."/>
            <person name="Ottonello S."/>
            <person name="Baldrian P."/>
            <person name="Spatafora J.W."/>
            <person name="Henrissat B."/>
            <person name="Nagy L.G."/>
            <person name="Aury J.M."/>
            <person name="Wincker P."/>
            <person name="Grigoriev I.V."/>
            <person name="Bonfante P."/>
            <person name="Martin F.M."/>
        </authorList>
    </citation>
    <scope>NUCLEOTIDE SEQUENCE [LARGE SCALE GENOMIC DNA]</scope>
    <source>
        <strain evidence="2 3">RN42</strain>
    </source>
</reference>
<feature type="region of interest" description="Disordered" evidence="1">
    <location>
        <begin position="630"/>
        <end position="663"/>
    </location>
</feature>
<evidence type="ECO:0000256" key="1">
    <source>
        <dbReference type="SAM" id="MobiDB-lite"/>
    </source>
</evidence>
<evidence type="ECO:0000313" key="3">
    <source>
        <dbReference type="Proteomes" id="UP000275078"/>
    </source>
</evidence>
<feature type="region of interest" description="Disordered" evidence="1">
    <location>
        <begin position="708"/>
        <end position="748"/>
    </location>
</feature>
<accession>A0A3N4IAL1</accession>
<dbReference type="Proteomes" id="UP000275078">
    <property type="component" value="Unassembled WGS sequence"/>
</dbReference>